<dbReference type="CDD" id="cd06257">
    <property type="entry name" value="DnaJ"/>
    <property type="match status" value="1"/>
</dbReference>
<proteinExistence type="predicted"/>
<dbReference type="PANTHER" id="PTHR44157:SF1">
    <property type="entry name" value="DNAJ HOMOLOG SUBFAMILY C MEMBER 11"/>
    <property type="match status" value="1"/>
</dbReference>
<dbReference type="InterPro" id="IPR036869">
    <property type="entry name" value="J_dom_sf"/>
</dbReference>
<evidence type="ECO:0000256" key="1">
    <source>
        <dbReference type="ARBA" id="ARBA00004370"/>
    </source>
</evidence>
<dbReference type="Pfam" id="PF11875">
    <property type="entry name" value="DnaJ-like_C11_C"/>
    <property type="match status" value="1"/>
</dbReference>
<dbReference type="PROSITE" id="PS00636">
    <property type="entry name" value="DNAJ_1"/>
    <property type="match status" value="1"/>
</dbReference>
<keyword evidence="6" id="KW-1185">Reference proteome</keyword>
<dbReference type="PROSITE" id="PS50076">
    <property type="entry name" value="DNAJ_2"/>
    <property type="match status" value="1"/>
</dbReference>
<dbReference type="SUPFAM" id="SSF46565">
    <property type="entry name" value="Chaperone J-domain"/>
    <property type="match status" value="1"/>
</dbReference>
<evidence type="ECO:0000313" key="5">
    <source>
        <dbReference type="EMBL" id="KAL2920011.1"/>
    </source>
</evidence>
<reference evidence="5 6" key="1">
    <citation type="submission" date="2023-09" db="EMBL/GenBank/DDBJ databases">
        <title>Pangenome analysis of Batrachochytrium dendrobatidis and related Chytrids.</title>
        <authorList>
            <person name="Yacoub M.N."/>
            <person name="Stajich J.E."/>
            <person name="James T.Y."/>
        </authorList>
    </citation>
    <scope>NUCLEOTIDE SEQUENCE [LARGE SCALE GENOMIC DNA]</scope>
    <source>
        <strain evidence="5 6">JEL0888</strain>
    </source>
</reference>
<dbReference type="Pfam" id="PF22774">
    <property type="entry name" value="DNAJC11_beta-barrel"/>
    <property type="match status" value="1"/>
</dbReference>
<feature type="domain" description="J" evidence="4">
    <location>
        <begin position="56"/>
        <end position="124"/>
    </location>
</feature>
<keyword evidence="2" id="KW-0472">Membrane</keyword>
<dbReference type="PANTHER" id="PTHR44157">
    <property type="entry name" value="DNAJ HOMOLOG SUBFAMILY C MEMBER 11"/>
    <property type="match status" value="1"/>
</dbReference>
<dbReference type="Proteomes" id="UP001527925">
    <property type="component" value="Unassembled WGS sequence"/>
</dbReference>
<dbReference type="PRINTS" id="PR00625">
    <property type="entry name" value="JDOMAIN"/>
</dbReference>
<dbReference type="InterPro" id="IPR055225">
    <property type="entry name" value="DNAJC11-like_beta-barrel"/>
</dbReference>
<dbReference type="InterPro" id="IPR018253">
    <property type="entry name" value="DnaJ_domain_CS"/>
</dbReference>
<dbReference type="InterPro" id="IPR052243">
    <property type="entry name" value="Mito_inner_membrane_organizer"/>
</dbReference>
<sequence length="653" mass="72499">MADPYTSAGAANGGNGGFRTGGDPFFEHRTLLEDDDWADSDPALDRARIDSVPALDFYGILNVERKASEDEIKNSYKRLCVTFHPDKYIDDDEKLAAQKKFQLVQRAYDVLSDPNRRHIYDLYGETAVDQAWDLGPRLKSQEEIREEYERRARIKREMDAQNLVKSRGEISLELDATRFFVKRPKAARFRGARLGLPVADSFSIADLLPDLRRAIVTHSWESKLAHNTDLVLNGTVVAHNGVGAGNVFATVRHVVSERLWGEVTAVVSQKPSAQFKLVRNFSSDSFMTVAGSSSSIYCPPDLKLVVGRRVTANSTGYLTYSPGLFRIGSWGPDDPRDIGNSSCALGIVHSVQKRQWSCDIEAGILESHITVAHTRVVPGHIRARFEVTTSTSGGIRISVSGDRRVDRNTRVGMGVTCGAIGGVTLRFRVSRLGQKFTLPLFLSPDLDFWLAVFAFTVPLVSGMAIDRFLVEPWRQQRLAASIEQVRRENADILLERMHDALQAIELMRESVARRVEIEESRNGLVVIQALYGKLPPSELTAVRALSPQGIKDMAAAIRKQIKSVLTPGSRTTLDQAAASVDYIDVTIAIQSFVQSGQLHISGSHSKSNLIGFWDPCLGERKRLRITYQFQGRIHQVEVDDKAPVAAPLRAHLV</sequence>
<comment type="caution">
    <text evidence="5">The sequence shown here is derived from an EMBL/GenBank/DDBJ whole genome shotgun (WGS) entry which is preliminary data.</text>
</comment>
<name>A0ABR4NKM4_9FUNG</name>
<dbReference type="Gene3D" id="1.10.287.110">
    <property type="entry name" value="DnaJ domain"/>
    <property type="match status" value="1"/>
</dbReference>
<dbReference type="SMART" id="SM00271">
    <property type="entry name" value="DnaJ"/>
    <property type="match status" value="1"/>
</dbReference>
<accession>A0ABR4NKM4</accession>
<evidence type="ECO:0000256" key="2">
    <source>
        <dbReference type="ARBA" id="ARBA00023136"/>
    </source>
</evidence>
<dbReference type="InterPro" id="IPR024586">
    <property type="entry name" value="DnaJ-like_C11_C"/>
</dbReference>
<keyword evidence="3" id="KW-0143">Chaperone</keyword>
<evidence type="ECO:0000313" key="6">
    <source>
        <dbReference type="Proteomes" id="UP001527925"/>
    </source>
</evidence>
<dbReference type="InterPro" id="IPR001623">
    <property type="entry name" value="DnaJ_domain"/>
</dbReference>
<protein>
    <recommendedName>
        <fullName evidence="4">J domain-containing protein</fullName>
    </recommendedName>
</protein>
<dbReference type="Pfam" id="PF00226">
    <property type="entry name" value="DnaJ"/>
    <property type="match status" value="1"/>
</dbReference>
<organism evidence="5 6">
    <name type="scientific">Polyrhizophydium stewartii</name>
    <dbReference type="NCBI Taxonomy" id="2732419"/>
    <lineage>
        <taxon>Eukaryota</taxon>
        <taxon>Fungi</taxon>
        <taxon>Fungi incertae sedis</taxon>
        <taxon>Chytridiomycota</taxon>
        <taxon>Chytridiomycota incertae sedis</taxon>
        <taxon>Chytridiomycetes</taxon>
        <taxon>Rhizophydiales</taxon>
        <taxon>Rhizophydiales incertae sedis</taxon>
        <taxon>Polyrhizophydium</taxon>
    </lineage>
</organism>
<comment type="subcellular location">
    <subcellularLocation>
        <location evidence="1">Membrane</location>
    </subcellularLocation>
</comment>
<dbReference type="EMBL" id="JADGIZ020000001">
    <property type="protein sequence ID" value="KAL2920011.1"/>
    <property type="molecule type" value="Genomic_DNA"/>
</dbReference>
<evidence type="ECO:0000259" key="4">
    <source>
        <dbReference type="PROSITE" id="PS50076"/>
    </source>
</evidence>
<gene>
    <name evidence="5" type="ORF">HK105_200077</name>
</gene>
<evidence type="ECO:0000256" key="3">
    <source>
        <dbReference type="ARBA" id="ARBA00023186"/>
    </source>
</evidence>